<evidence type="ECO:0008006" key="5">
    <source>
        <dbReference type="Google" id="ProtNLM"/>
    </source>
</evidence>
<organism evidence="3 4">
    <name type="scientific">Bdellovibrio bacteriovorus</name>
    <dbReference type="NCBI Taxonomy" id="959"/>
    <lineage>
        <taxon>Bacteria</taxon>
        <taxon>Pseudomonadati</taxon>
        <taxon>Bdellovibrionota</taxon>
        <taxon>Bdellovibrionia</taxon>
        <taxon>Bdellovibrionales</taxon>
        <taxon>Pseudobdellovibrionaceae</taxon>
        <taxon>Bdellovibrio</taxon>
    </lineage>
</organism>
<dbReference type="Proteomes" id="UP000197003">
    <property type="component" value="Chromosome"/>
</dbReference>
<keyword evidence="2" id="KW-0732">Signal</keyword>
<name>A0A1Z3N736_BDEBC</name>
<accession>A0A1Z3N736</accession>
<feature type="chain" id="PRO_5013300689" description="Cytochrome c domain-containing protein" evidence="2">
    <location>
        <begin position="28"/>
        <end position="419"/>
    </location>
</feature>
<feature type="region of interest" description="Disordered" evidence="1">
    <location>
        <begin position="47"/>
        <end position="67"/>
    </location>
</feature>
<dbReference type="AlphaFoldDB" id="A0A1Z3N736"/>
<feature type="signal peptide" evidence="2">
    <location>
        <begin position="1"/>
        <end position="27"/>
    </location>
</feature>
<evidence type="ECO:0000256" key="2">
    <source>
        <dbReference type="SAM" id="SignalP"/>
    </source>
</evidence>
<reference evidence="3 4" key="1">
    <citation type="submission" date="2017-04" db="EMBL/GenBank/DDBJ databases">
        <title>Whole genome sequence of Bdellovibrio bacteriovorus strain SSB218315.</title>
        <authorList>
            <person name="Oyedara O."/>
            <person name="Rodriguez-Perez M.A."/>
        </authorList>
    </citation>
    <scope>NUCLEOTIDE SEQUENCE [LARGE SCALE GENOMIC DNA]</scope>
    <source>
        <strain evidence="3 4">SSB218315</strain>
    </source>
</reference>
<evidence type="ECO:0000256" key="1">
    <source>
        <dbReference type="SAM" id="MobiDB-lite"/>
    </source>
</evidence>
<dbReference type="EMBL" id="CP020946">
    <property type="protein sequence ID" value="ASD63259.1"/>
    <property type="molecule type" value="Genomic_DNA"/>
</dbReference>
<gene>
    <name evidence="3" type="ORF">B9G79_06600</name>
</gene>
<proteinExistence type="predicted"/>
<sequence>MKKLQSLKALGAVSGGLILVVAFQNCAQSLGEGFQIDTQTVKLVNQGSSGLTGGSTEEEGDEGEQSTGDICEDQLYAKFGSGYYTFLKNNCAGCHNGEHEAPAFASKNSLMSYQVFKDKGYVAISDNAINPAHNPPYTGAHHNGAISSLKAEWQAAQTSYLSCKGDDGVDKSVITANKSNAAIVNSKGTPATWTKLEWNYSTAADLPAKATTFPLKISVELQVAKVGGVEVGYAARNPTMSITTGTAKYRVKGLFFYVNDKMLDSATVYRSINAVVCPGTPLALAPVGNAQLLVQNTTKTTDKFALQFTSIEKAESTATCGTGSSVVVPVDEAPANVTYAMLVGSDTKVNVFKTQCLSCHSGAGADGGLDLSNYAASKAKSGVIIKRINDANSPMPRSGLMSSQMKAIVQKWVDLGMPN</sequence>
<dbReference type="OrthoDB" id="1524066at2"/>
<dbReference type="RefSeq" id="WP_088564814.1">
    <property type="nucleotide sequence ID" value="NZ_CP020946.1"/>
</dbReference>
<protein>
    <recommendedName>
        <fullName evidence="5">Cytochrome c domain-containing protein</fullName>
    </recommendedName>
</protein>
<evidence type="ECO:0000313" key="3">
    <source>
        <dbReference type="EMBL" id="ASD63259.1"/>
    </source>
</evidence>
<evidence type="ECO:0000313" key="4">
    <source>
        <dbReference type="Proteomes" id="UP000197003"/>
    </source>
</evidence>